<dbReference type="Proteomes" id="UP000001882">
    <property type="component" value="Chromosome"/>
</dbReference>
<accession>D1YZR5</accession>
<dbReference type="AlphaFoldDB" id="D1YZR5"/>
<keyword evidence="2" id="KW-1185">Reference proteome</keyword>
<dbReference type="KEGG" id="mpd:MCP_1865"/>
<dbReference type="EMBL" id="AP011532">
    <property type="protein sequence ID" value="BAI61937.1"/>
    <property type="molecule type" value="Genomic_DNA"/>
</dbReference>
<sequence>MCNTHMIQNCGCHEECCCGMEAEDEVQMLELKKKMLQVRVKAIDRKIVQLKENEKEAGS</sequence>
<dbReference type="InParanoid" id="D1YZR5"/>
<reference evidence="1 2" key="1">
    <citation type="journal article" date="2007" name="Appl. Environ. Microbiol.">
        <title>Isolation of key methanogens for global methane emission from rice paddy fields: a novel isolate affiliated with the clone cluster rice cluster I.</title>
        <authorList>
            <person name="Sakai S."/>
            <person name="Imachi H."/>
            <person name="Sekiguchi Y."/>
            <person name="Ohashi A."/>
            <person name="Harada H."/>
            <person name="Kamagata Y."/>
        </authorList>
    </citation>
    <scope>NUCLEOTIDE SEQUENCE [LARGE SCALE GENOMIC DNA]</scope>
    <source>
        <strain evidence="2">DSM 17711 / JCM 13418 / NBRC 101707 / SANAE</strain>
    </source>
</reference>
<name>D1YZR5_METPS</name>
<gene>
    <name evidence="1" type="ordered locus">MCP_1865</name>
</gene>
<reference evidence="1 2" key="2">
    <citation type="journal article" date="2008" name="Int. J. Syst. Evol. Microbiol.">
        <title>Methanocella paludicola gen. nov., sp. nov., a methane-producing archaeon, the first isolate of the lineage 'Rice Cluster I', and proposal of the new archaeal order Methanocellales ord. nov.</title>
        <authorList>
            <person name="Sakai S."/>
            <person name="Imachi H."/>
            <person name="Hanada S."/>
            <person name="Ohashi A."/>
            <person name="Harada H."/>
            <person name="Kamagata Y."/>
        </authorList>
    </citation>
    <scope>NUCLEOTIDE SEQUENCE [LARGE SCALE GENOMIC DNA]</scope>
    <source>
        <strain evidence="2">DSM 17711 / JCM 13418 / NBRC 101707 / SANAE</strain>
    </source>
</reference>
<evidence type="ECO:0000313" key="1">
    <source>
        <dbReference type="EMBL" id="BAI61937.1"/>
    </source>
</evidence>
<proteinExistence type="predicted"/>
<organism evidence="1 2">
    <name type="scientific">Methanocella paludicola (strain DSM 17711 / JCM 13418 / NBRC 101707 / SANAE)</name>
    <dbReference type="NCBI Taxonomy" id="304371"/>
    <lineage>
        <taxon>Archaea</taxon>
        <taxon>Methanobacteriati</taxon>
        <taxon>Methanobacteriota</taxon>
        <taxon>Stenosarchaea group</taxon>
        <taxon>Methanomicrobia</taxon>
        <taxon>Methanocellales</taxon>
        <taxon>Methanocellaceae</taxon>
        <taxon>Methanocella</taxon>
    </lineage>
</organism>
<reference evidence="2" key="3">
    <citation type="journal article" date="2011" name="PLoS ONE">
        <title>Genome sequence of a mesophilic hydrogenotrophic methanogen Methanocella paludicola, the first cultivated representative of the order Methanocellales.</title>
        <authorList>
            <person name="Sakai S."/>
            <person name="Takaki Y."/>
            <person name="Shimamura S."/>
            <person name="Sekine M."/>
            <person name="Tajima T."/>
            <person name="Kosugi H."/>
            <person name="Ichikawa N."/>
            <person name="Tasumi E."/>
            <person name="Hiraki A.T."/>
            <person name="Shimizu A."/>
            <person name="Kato Y."/>
            <person name="Nishiko R."/>
            <person name="Mori K."/>
            <person name="Fujita N."/>
            <person name="Imachi H."/>
            <person name="Takai K."/>
        </authorList>
    </citation>
    <scope>NUCLEOTIDE SEQUENCE [LARGE SCALE GENOMIC DNA]</scope>
    <source>
        <strain evidence="2">DSM 17711 / JCM 13418 / NBRC 101707 / SANAE</strain>
    </source>
</reference>
<protein>
    <submittedName>
        <fullName evidence="1">Uncharacterized protein</fullName>
    </submittedName>
</protein>
<dbReference type="STRING" id="304371.MCP_1865"/>
<evidence type="ECO:0000313" key="2">
    <source>
        <dbReference type="Proteomes" id="UP000001882"/>
    </source>
</evidence>